<accession>A0ABP8Z4T4</accession>
<reference evidence="5" key="1">
    <citation type="journal article" date="2019" name="Int. J. Syst. Evol. Microbiol.">
        <title>The Global Catalogue of Microorganisms (GCM) 10K type strain sequencing project: providing services to taxonomists for standard genome sequencing and annotation.</title>
        <authorList>
            <consortium name="The Broad Institute Genomics Platform"/>
            <consortium name="The Broad Institute Genome Sequencing Center for Infectious Disease"/>
            <person name="Wu L."/>
            <person name="Ma J."/>
        </authorList>
    </citation>
    <scope>NUCLEOTIDE SEQUENCE [LARGE SCALE GENOMIC DNA]</scope>
    <source>
        <strain evidence="5">JCM 18532</strain>
    </source>
</reference>
<keyword evidence="2" id="KW-0732">Signal</keyword>
<keyword evidence="5" id="KW-1185">Reference proteome</keyword>
<evidence type="ECO:0000313" key="4">
    <source>
        <dbReference type="EMBL" id="GAA4746606.1"/>
    </source>
</evidence>
<dbReference type="Proteomes" id="UP001499882">
    <property type="component" value="Unassembled WGS sequence"/>
</dbReference>
<keyword evidence="1" id="KW-0472">Membrane</keyword>
<dbReference type="Pfam" id="PF07987">
    <property type="entry name" value="DUF1775"/>
    <property type="match status" value="1"/>
</dbReference>
<keyword evidence="1" id="KW-0812">Transmembrane</keyword>
<feature type="signal peptide" evidence="2">
    <location>
        <begin position="1"/>
        <end position="36"/>
    </location>
</feature>
<dbReference type="InterPro" id="IPR038507">
    <property type="entry name" value="YcnI-like_sf"/>
</dbReference>
<feature type="chain" id="PRO_5045196965" description="YncI copper-binding domain-containing protein" evidence="2">
    <location>
        <begin position="37"/>
        <end position="243"/>
    </location>
</feature>
<sequence>MDREVTTVRRRRTAARLAAAALLPLAVVGLAVPASAHVSITPSSTVAGASAVLDVSIPHGCDGSPTTEVTIRIPEEINAVSPTRNALWELEKETVQLDPPVADSHGNQATERVASVTYRTDTPLPDGHRDVFELALQIPDTAGATLVFPTIQTCEHGEAAWIEVPEDGQDPDELELPAPAFVVTAGSESHQASATTILAAGPTAGSQEGSSAEVPVIAYAAFGLSVLAVMLGVACLARLRRQT</sequence>
<evidence type="ECO:0000256" key="1">
    <source>
        <dbReference type="SAM" id="Phobius"/>
    </source>
</evidence>
<evidence type="ECO:0000256" key="2">
    <source>
        <dbReference type="SAM" id="SignalP"/>
    </source>
</evidence>
<dbReference type="RefSeq" id="WP_345528100.1">
    <property type="nucleotide sequence ID" value="NZ_BAABKN010000022.1"/>
</dbReference>
<organism evidence="4 5">
    <name type="scientific">Nocardioides endophyticus</name>
    <dbReference type="NCBI Taxonomy" id="1353775"/>
    <lineage>
        <taxon>Bacteria</taxon>
        <taxon>Bacillati</taxon>
        <taxon>Actinomycetota</taxon>
        <taxon>Actinomycetes</taxon>
        <taxon>Propionibacteriales</taxon>
        <taxon>Nocardioidaceae</taxon>
        <taxon>Nocardioides</taxon>
    </lineage>
</organism>
<dbReference type="CDD" id="cd08545">
    <property type="entry name" value="YcnI_like"/>
    <property type="match status" value="1"/>
</dbReference>
<evidence type="ECO:0000313" key="5">
    <source>
        <dbReference type="Proteomes" id="UP001499882"/>
    </source>
</evidence>
<protein>
    <recommendedName>
        <fullName evidence="3">YncI copper-binding domain-containing protein</fullName>
    </recommendedName>
</protein>
<gene>
    <name evidence="4" type="ORF">GCM10023350_34210</name>
</gene>
<dbReference type="EMBL" id="BAABKN010000022">
    <property type="protein sequence ID" value="GAA4746606.1"/>
    <property type="molecule type" value="Genomic_DNA"/>
</dbReference>
<dbReference type="InterPro" id="IPR012533">
    <property type="entry name" value="YcnI-copper_dom"/>
</dbReference>
<feature type="domain" description="YncI copper-binding" evidence="3">
    <location>
        <begin position="37"/>
        <end position="182"/>
    </location>
</feature>
<keyword evidence="1" id="KW-1133">Transmembrane helix</keyword>
<feature type="transmembrane region" description="Helical" evidence="1">
    <location>
        <begin position="216"/>
        <end position="237"/>
    </location>
</feature>
<proteinExistence type="predicted"/>
<name>A0ABP8Z4T4_9ACTN</name>
<evidence type="ECO:0000259" key="3">
    <source>
        <dbReference type="Pfam" id="PF07987"/>
    </source>
</evidence>
<comment type="caution">
    <text evidence="4">The sequence shown here is derived from an EMBL/GenBank/DDBJ whole genome shotgun (WGS) entry which is preliminary data.</text>
</comment>
<dbReference type="Gene3D" id="2.60.40.2230">
    <property type="entry name" value="Uncharacterised protein YcnI-like PF07987, DUF1775"/>
    <property type="match status" value="1"/>
</dbReference>